<comment type="caution">
    <text evidence="3">The sequence shown here is derived from an EMBL/GenBank/DDBJ whole genome shotgun (WGS) entry which is preliminary data.</text>
</comment>
<dbReference type="PANTHER" id="PTHR43581">
    <property type="entry name" value="ATP/GTP PHOSPHATASE"/>
    <property type="match status" value="1"/>
</dbReference>
<organism evidence="3 4">
    <name type="scientific">Cellulomonas rhizosphaerae</name>
    <dbReference type="NCBI Taxonomy" id="2293719"/>
    <lineage>
        <taxon>Bacteria</taxon>
        <taxon>Bacillati</taxon>
        <taxon>Actinomycetota</taxon>
        <taxon>Actinomycetes</taxon>
        <taxon>Micrococcales</taxon>
        <taxon>Cellulomonadaceae</taxon>
        <taxon>Cellulomonas</taxon>
    </lineage>
</organism>
<dbReference type="GO" id="GO:0005524">
    <property type="term" value="F:ATP binding"/>
    <property type="evidence" value="ECO:0007669"/>
    <property type="project" value="InterPro"/>
</dbReference>
<feature type="compositionally biased region" description="Polar residues" evidence="1">
    <location>
        <begin position="9"/>
        <end position="21"/>
    </location>
</feature>
<feature type="region of interest" description="Disordered" evidence="1">
    <location>
        <begin position="39"/>
        <end position="95"/>
    </location>
</feature>
<sequence>MRVAGISVAPTTQGRSRIQRVSTDRACSRGHRVEIGAIHVPPGAISRDRHPHPAHWLPRKDRRQDHAGGTSHRGYRRGRPSEERSDCSEEDDDRVRASRPCVNFAGAPAVRASLIPVDLISSNLLSVEFDGLFGSVDDRIVLDADRPTVLTGANGTGKSTLLRLVSAASNGDLPTLASAPVGRFRMEFANMPDFELLRVSDSEPVQLRWGRFTGELQAGRIMLDLPPWAAQALEEHGYDVDLAREGLSEAAGVAGAPFAEFRAAREILTSDAARRTSLRAPDWLAEFAGLFPVLFVTDQRLVAESRPKSAPRGGMGPRKNRLAVESASLDIADQLSRADSDYARSSQQSDRNLPGQILDAMLEREVGVSERELADLVRMTGVRREALRAVGLLDESKYFEPDLAADGINDENVRRVMGVVLRSTLEKFQSLDVLERRLGTFKQFLDDRLAPKTLRMSRNEGMRFSLSSDSSIRPSQLSSGEQQITVLAYEILFKSQPGTLVIVDEPEISLHVMWQDTLIEDLHRMGKASGVQFLMATHSPIILAGHPDLERPLKSAVRR</sequence>
<feature type="domain" description="AAA+ ATPase" evidence="2">
    <location>
        <begin position="144"/>
        <end position="557"/>
    </location>
</feature>
<dbReference type="SMART" id="SM00382">
    <property type="entry name" value="AAA"/>
    <property type="match status" value="1"/>
</dbReference>
<dbReference type="AlphaFoldDB" id="A0A413RKG0"/>
<gene>
    <name evidence="3" type="ORF">D1825_11815</name>
</gene>
<dbReference type="Pfam" id="PF13304">
    <property type="entry name" value="AAA_21"/>
    <property type="match status" value="1"/>
</dbReference>
<protein>
    <recommendedName>
        <fullName evidence="2">AAA+ ATPase domain-containing protein</fullName>
    </recommendedName>
</protein>
<dbReference type="GO" id="GO:0016887">
    <property type="term" value="F:ATP hydrolysis activity"/>
    <property type="evidence" value="ECO:0007669"/>
    <property type="project" value="InterPro"/>
</dbReference>
<evidence type="ECO:0000256" key="1">
    <source>
        <dbReference type="SAM" id="MobiDB-lite"/>
    </source>
</evidence>
<dbReference type="SUPFAM" id="SSF52540">
    <property type="entry name" value="P-loop containing nucleoside triphosphate hydrolases"/>
    <property type="match status" value="1"/>
</dbReference>
<dbReference type="InterPro" id="IPR027417">
    <property type="entry name" value="P-loop_NTPase"/>
</dbReference>
<dbReference type="PANTHER" id="PTHR43581:SF2">
    <property type="entry name" value="EXCINUCLEASE ATPASE SUBUNIT"/>
    <property type="match status" value="1"/>
</dbReference>
<evidence type="ECO:0000313" key="3">
    <source>
        <dbReference type="EMBL" id="RHA39531.1"/>
    </source>
</evidence>
<accession>A0A413RKG0</accession>
<name>A0A413RKG0_9CELL</name>
<feature type="region of interest" description="Disordered" evidence="1">
    <location>
        <begin position="1"/>
        <end position="26"/>
    </location>
</feature>
<evidence type="ECO:0000313" key="4">
    <source>
        <dbReference type="Proteomes" id="UP000283374"/>
    </source>
</evidence>
<dbReference type="InterPro" id="IPR003593">
    <property type="entry name" value="AAA+_ATPase"/>
</dbReference>
<proteinExistence type="predicted"/>
<reference evidence="3 4" key="1">
    <citation type="submission" date="2018-08" db="EMBL/GenBank/DDBJ databases">
        <title>Cellulomonas rhizosphaerae sp. nov., a novel actinomycete isolated from soil.</title>
        <authorList>
            <person name="Tian Y."/>
        </authorList>
    </citation>
    <scope>NUCLEOTIDE SEQUENCE [LARGE SCALE GENOMIC DNA]</scope>
    <source>
        <strain evidence="3 4">NEAU-TCZ24</strain>
    </source>
</reference>
<dbReference type="Proteomes" id="UP000283374">
    <property type="component" value="Unassembled WGS sequence"/>
</dbReference>
<keyword evidence="4" id="KW-1185">Reference proteome</keyword>
<dbReference type="EMBL" id="QWKP01000204">
    <property type="protein sequence ID" value="RHA39531.1"/>
    <property type="molecule type" value="Genomic_DNA"/>
</dbReference>
<evidence type="ECO:0000259" key="2">
    <source>
        <dbReference type="SMART" id="SM00382"/>
    </source>
</evidence>
<dbReference type="Gene3D" id="3.40.50.300">
    <property type="entry name" value="P-loop containing nucleotide triphosphate hydrolases"/>
    <property type="match status" value="1"/>
</dbReference>
<dbReference type="InterPro" id="IPR003959">
    <property type="entry name" value="ATPase_AAA_core"/>
</dbReference>
<dbReference type="InterPro" id="IPR051396">
    <property type="entry name" value="Bact_Antivir_Def_Nuclease"/>
</dbReference>